<protein>
    <submittedName>
        <fullName evidence="1">Uncharacterized protein</fullName>
    </submittedName>
</protein>
<reference evidence="1 2" key="1">
    <citation type="submission" date="2022-12" db="EMBL/GenBank/DDBJ databases">
        <title>Genomic features and morphological characterization of a novel Knufia sp. strain isolated from spacecraft assembly facility.</title>
        <authorList>
            <person name="Teixeira M."/>
            <person name="Chander A.M."/>
            <person name="Stajich J.E."/>
            <person name="Venkateswaran K."/>
        </authorList>
    </citation>
    <scope>NUCLEOTIDE SEQUENCE [LARGE SCALE GENOMIC DNA]</scope>
    <source>
        <strain evidence="1 2">FJI-L2-BK-P2</strain>
    </source>
</reference>
<dbReference type="EMBL" id="JAKLMC020000040">
    <property type="protein sequence ID" value="KAK5949053.1"/>
    <property type="molecule type" value="Genomic_DNA"/>
</dbReference>
<comment type="caution">
    <text evidence="1">The sequence shown here is derived from an EMBL/GenBank/DDBJ whole genome shotgun (WGS) entry which is preliminary data.</text>
</comment>
<name>A0AAN8E9H0_9EURO</name>
<organism evidence="1 2">
    <name type="scientific">Knufia fluminis</name>
    <dbReference type="NCBI Taxonomy" id="191047"/>
    <lineage>
        <taxon>Eukaryota</taxon>
        <taxon>Fungi</taxon>
        <taxon>Dikarya</taxon>
        <taxon>Ascomycota</taxon>
        <taxon>Pezizomycotina</taxon>
        <taxon>Eurotiomycetes</taxon>
        <taxon>Chaetothyriomycetidae</taxon>
        <taxon>Chaetothyriales</taxon>
        <taxon>Trichomeriaceae</taxon>
        <taxon>Knufia</taxon>
    </lineage>
</organism>
<sequence>MALNGGPTLLALPEELLSMICTAYFDYEWSVTLESHNYDKSSFQSRFARIWSRQFDSINHRSTLSGVPSLDLLLVNKKVSRIAKDALRKTFGALLTIAERREDEESQYFGHCQAGTLIAWIRDNICMIKAEGPASLEYPSGSREAQR</sequence>
<accession>A0AAN8E9H0</accession>
<evidence type="ECO:0000313" key="1">
    <source>
        <dbReference type="EMBL" id="KAK5949053.1"/>
    </source>
</evidence>
<dbReference type="AlphaFoldDB" id="A0AAN8E9H0"/>
<dbReference type="Proteomes" id="UP001316803">
    <property type="component" value="Unassembled WGS sequence"/>
</dbReference>
<proteinExistence type="predicted"/>
<evidence type="ECO:0000313" key="2">
    <source>
        <dbReference type="Proteomes" id="UP001316803"/>
    </source>
</evidence>
<keyword evidence="2" id="KW-1185">Reference proteome</keyword>
<gene>
    <name evidence="1" type="ORF">OHC33_009974</name>
</gene>